<evidence type="ECO:0000259" key="3">
    <source>
        <dbReference type="SMART" id="SM00822"/>
    </source>
</evidence>
<comment type="similarity">
    <text evidence="1">Belongs to the short-chain dehydrogenases/reductases (SDR) family.</text>
</comment>
<proteinExistence type="inferred from homology"/>
<dbReference type="RefSeq" id="WP_343959584.1">
    <property type="nucleotide sequence ID" value="NZ_BAAAMN010000053.1"/>
</dbReference>
<dbReference type="Proteomes" id="UP001501461">
    <property type="component" value="Unassembled WGS sequence"/>
</dbReference>
<evidence type="ECO:0000256" key="1">
    <source>
        <dbReference type="ARBA" id="ARBA00006484"/>
    </source>
</evidence>
<feature type="domain" description="Ketoreductase" evidence="3">
    <location>
        <begin position="13"/>
        <end position="201"/>
    </location>
</feature>
<dbReference type="Pfam" id="PF13561">
    <property type="entry name" value="adh_short_C2"/>
    <property type="match status" value="1"/>
</dbReference>
<dbReference type="Gene3D" id="3.40.50.720">
    <property type="entry name" value="NAD(P)-binding Rossmann-like Domain"/>
    <property type="match status" value="1"/>
</dbReference>
<dbReference type="SUPFAM" id="SSF51735">
    <property type="entry name" value="NAD(P)-binding Rossmann-fold domains"/>
    <property type="match status" value="1"/>
</dbReference>
<dbReference type="PANTHER" id="PTHR42760">
    <property type="entry name" value="SHORT-CHAIN DEHYDROGENASES/REDUCTASES FAMILY MEMBER"/>
    <property type="match status" value="1"/>
</dbReference>
<sequence length="249" mass="26116">MTSVFSPTAFAGQRVLITGATGGIGTLTSKHFKAAGAELVLADLNGEALEALAEELGRTDVTTLEFDATNNSDRMNLVETIANLGGVNHLVLAAGIYEEIALAEMSDDDIVRTLQINLVSTMQLVRDIEPQLQNNGSIVLFSSMAGERGSRNHSQYAASKGGLVSFGRSMAWELGERQIRVNAVTPGIIATSMTESLVAGGGDALLKSTPLQRFGEPEEVASAAVFLASEAASFITGMVMQINGGLHMA</sequence>
<dbReference type="InterPro" id="IPR020904">
    <property type="entry name" value="Sc_DH/Rdtase_CS"/>
</dbReference>
<dbReference type="InterPro" id="IPR057326">
    <property type="entry name" value="KR_dom"/>
</dbReference>
<dbReference type="PRINTS" id="PR00080">
    <property type="entry name" value="SDRFAMILY"/>
</dbReference>
<evidence type="ECO:0000313" key="4">
    <source>
        <dbReference type="EMBL" id="GAA2044437.1"/>
    </source>
</evidence>
<dbReference type="PRINTS" id="PR00081">
    <property type="entry name" value="GDHRDH"/>
</dbReference>
<evidence type="ECO:0000313" key="5">
    <source>
        <dbReference type="Proteomes" id="UP001501461"/>
    </source>
</evidence>
<keyword evidence="2" id="KW-0560">Oxidoreductase</keyword>
<dbReference type="EMBL" id="BAAAMN010000053">
    <property type="protein sequence ID" value="GAA2044437.1"/>
    <property type="molecule type" value="Genomic_DNA"/>
</dbReference>
<comment type="caution">
    <text evidence="4">The sequence shown here is derived from an EMBL/GenBank/DDBJ whole genome shotgun (WGS) entry which is preliminary data.</text>
</comment>
<organism evidence="4 5">
    <name type="scientific">Yaniella flava</name>
    <dbReference type="NCBI Taxonomy" id="287930"/>
    <lineage>
        <taxon>Bacteria</taxon>
        <taxon>Bacillati</taxon>
        <taxon>Actinomycetota</taxon>
        <taxon>Actinomycetes</taxon>
        <taxon>Micrococcales</taxon>
        <taxon>Micrococcaceae</taxon>
        <taxon>Yaniella</taxon>
    </lineage>
</organism>
<accession>A0ABP5GEV0</accession>
<dbReference type="CDD" id="cd05233">
    <property type="entry name" value="SDR_c"/>
    <property type="match status" value="1"/>
</dbReference>
<dbReference type="PROSITE" id="PS00061">
    <property type="entry name" value="ADH_SHORT"/>
    <property type="match status" value="1"/>
</dbReference>
<name>A0ABP5GEV0_9MICC</name>
<dbReference type="InterPro" id="IPR002347">
    <property type="entry name" value="SDR_fam"/>
</dbReference>
<reference evidence="5" key="1">
    <citation type="journal article" date="2019" name="Int. J. Syst. Evol. Microbiol.">
        <title>The Global Catalogue of Microorganisms (GCM) 10K type strain sequencing project: providing services to taxonomists for standard genome sequencing and annotation.</title>
        <authorList>
            <consortium name="The Broad Institute Genomics Platform"/>
            <consortium name="The Broad Institute Genome Sequencing Center for Infectious Disease"/>
            <person name="Wu L."/>
            <person name="Ma J."/>
        </authorList>
    </citation>
    <scope>NUCLEOTIDE SEQUENCE [LARGE SCALE GENOMIC DNA]</scope>
    <source>
        <strain evidence="5">JCM 13595</strain>
    </source>
</reference>
<dbReference type="InterPro" id="IPR036291">
    <property type="entry name" value="NAD(P)-bd_dom_sf"/>
</dbReference>
<dbReference type="SMART" id="SM00822">
    <property type="entry name" value="PKS_KR"/>
    <property type="match status" value="1"/>
</dbReference>
<evidence type="ECO:0000256" key="2">
    <source>
        <dbReference type="ARBA" id="ARBA00023002"/>
    </source>
</evidence>
<keyword evidence="5" id="KW-1185">Reference proteome</keyword>
<protein>
    <submittedName>
        <fullName evidence="4">3-oxoacyl-[acyl-carrier-protein] reductase</fullName>
    </submittedName>
</protein>
<dbReference type="PANTHER" id="PTHR42760:SF133">
    <property type="entry name" value="3-OXOACYL-[ACYL-CARRIER-PROTEIN] REDUCTASE"/>
    <property type="match status" value="1"/>
</dbReference>
<gene>
    <name evidence="4" type="primary">fabG_2</name>
    <name evidence="4" type="ORF">GCM10009720_26720</name>
</gene>